<dbReference type="EC" id="6.1.1.5" evidence="4"/>
<evidence type="ECO:0000256" key="8">
    <source>
        <dbReference type="ARBA" id="ARBA00022741"/>
    </source>
</evidence>
<feature type="region of interest" description="Disordered" evidence="18">
    <location>
        <begin position="1197"/>
        <end position="1227"/>
    </location>
</feature>
<dbReference type="InterPro" id="IPR014729">
    <property type="entry name" value="Rossmann-like_a/b/a_fold"/>
</dbReference>
<dbReference type="Pfam" id="PF08264">
    <property type="entry name" value="Anticodon_1"/>
    <property type="match status" value="1"/>
</dbReference>
<evidence type="ECO:0000256" key="2">
    <source>
        <dbReference type="ARBA" id="ARBA00004514"/>
    </source>
</evidence>
<accession>A0AAV4FNZ3</accession>
<dbReference type="InterPro" id="IPR002301">
    <property type="entry name" value="Ile-tRNA-ligase"/>
</dbReference>
<evidence type="ECO:0000259" key="20">
    <source>
        <dbReference type="Pfam" id="PF08264"/>
    </source>
</evidence>
<dbReference type="GO" id="GO:0006428">
    <property type="term" value="P:isoleucyl-tRNA aminoacylation"/>
    <property type="evidence" value="ECO:0007669"/>
    <property type="project" value="InterPro"/>
</dbReference>
<keyword evidence="12 17" id="KW-0030">Aminoacyl-tRNA synthetase</keyword>
<organism evidence="22 23">
    <name type="scientific">Elysia marginata</name>
    <dbReference type="NCBI Taxonomy" id="1093978"/>
    <lineage>
        <taxon>Eukaryota</taxon>
        <taxon>Metazoa</taxon>
        <taxon>Spiralia</taxon>
        <taxon>Lophotrochozoa</taxon>
        <taxon>Mollusca</taxon>
        <taxon>Gastropoda</taxon>
        <taxon>Heterobranchia</taxon>
        <taxon>Euthyneura</taxon>
        <taxon>Panpulmonata</taxon>
        <taxon>Sacoglossa</taxon>
        <taxon>Placobranchoidea</taxon>
        <taxon>Plakobranchidae</taxon>
        <taxon>Elysia</taxon>
    </lineage>
</organism>
<keyword evidence="6" id="KW-0597">Phosphoprotein</keyword>
<comment type="subunit">
    <text evidence="15">Part of a multisubunit complex that groups tRNA ligases for Arg (RARS1), Asp (DARS1), Gln (QARS1), Ile (IARS1), Leu (LARS1), Lys (KARS1), Met (MARS1) the bifunctional ligase for Glu and Pro (EPRS1) and the auxiliary subunits AIMP1/p43, AIMP2/p38 and EEF1E1/p18.</text>
</comment>
<dbReference type="FunFam" id="3.40.50.620:FF:000050">
    <property type="entry name" value="Isoleucyl-tRNA synthetase,cytoplasmic"/>
    <property type="match status" value="1"/>
</dbReference>
<feature type="domain" description="Isoleucine--tRNA ligase cytoplasmic ubiquitin-like" evidence="21">
    <location>
        <begin position="1235"/>
        <end position="1320"/>
    </location>
</feature>
<keyword evidence="10 17" id="KW-0648">Protein biosynthesis</keyword>
<dbReference type="CDD" id="cd00818">
    <property type="entry name" value="IleRS_core"/>
    <property type="match status" value="1"/>
</dbReference>
<evidence type="ECO:0000256" key="9">
    <source>
        <dbReference type="ARBA" id="ARBA00022840"/>
    </source>
</evidence>
<evidence type="ECO:0000256" key="1">
    <source>
        <dbReference type="ARBA" id="ARBA00003170"/>
    </source>
</evidence>
<comment type="subcellular location">
    <subcellularLocation>
        <location evidence="2">Cytoplasm</location>
        <location evidence="2">Cytosol</location>
    </subcellularLocation>
</comment>
<keyword evidence="5" id="KW-0963">Cytoplasm</keyword>
<keyword evidence="7 17" id="KW-0436">Ligase</keyword>
<dbReference type="GO" id="GO:0000049">
    <property type="term" value="F:tRNA binding"/>
    <property type="evidence" value="ECO:0007669"/>
    <property type="project" value="InterPro"/>
</dbReference>
<evidence type="ECO:0000256" key="10">
    <source>
        <dbReference type="ARBA" id="ARBA00022917"/>
    </source>
</evidence>
<dbReference type="Gene3D" id="3.40.50.620">
    <property type="entry name" value="HUPs"/>
    <property type="match status" value="2"/>
</dbReference>
<sequence>MCFRLTCCLTPPYIEILFFNKTTQEITLPDTLNSFLSKATSKFCHDQQFRRTIIQSNICGITRRGGWTVKTIELNTPMILNIPYEGTGMLFQDIFTDASIFDVTLMCCCIGSPRGAHTLLAGACLDLMAEASGTEAINFVEAEEKIYQFWKDIDAFQTAQSLSKARPRYAFYDGPPFATGLPHYGHILAGTIKDVVTRWAYQSGFHVDRRFGWDCHGLPVEFEIDKKLGITGPDDVAKMGIANYNNECRKIVQRYSSEWKEIVGRLARWIDFDNDYKTMNASFMESVWWVFKQLYFKGLVYKGYKVMPFSTACNTPLSNFEAGQNYKDVVDPSVIVSFPLVNEAGVSILAWTTTPWTLPSNLALCAHPEQTYVKVKELSSGKVYILMELRLSALYKSEEEYKVLERFPGKKLEGLKYVPLFDYFIEYEKKTNAFRVLIDTYVTTEAGTGIVHQAPYFGEDDQRVCLNNGIITKDMKMICPVDASGKFTEDVTHFKGMYIKEADKEIMKHLKAKGRLVNSATLKHNYPFCWRSETPLIYKAVPSWFIRVQSAVDKLLASTKETYWVPEFVKEKRFGNWLRDARDWAVSRNRYWGTPIPLWVSDDGEEIVCVGSIAELEELTGKKLTDLHREFVDELTIPSKTGRGVLRRVPEVFDCWFESGSMPYGKLHYPFEARKEFEESFPAHFIAEGIDQTRGWFYTLIVVSTLLFGKAPFKNLICNGLVLASDGQKMSKRKKNYPDPVEIVNKYGADAVRLYLINSPAVRGDNLRFKEEGVKDILKDVFLPWYNAFRFLDQYIDIYEQETGEKIMVSERAKTSSTNYMDQWILSFTQSLVKFVQQEMAAYHLYTVTSPLVKFIEQLTNWYVRMNRKRLKGDSGKEDSKQALETLTKVIFVITRIMAPFTPFLTETIYQGLKGRLDLSGEADSRSVHFLMLPKPKEGLIDKKIESAVQNMQAVIELGRVIRDRKTLPLKYPLKEVVAVVKDKESMDDIKSLEKYILEELNVRQLTVTMDKSAYGVKLRAEPDHRQLGKKLGSALKEVTPAIKALTDEQIEEYQIEGHLTVCGHLMEPDDLRVLYSFDKTGDTPQQYEAHSNGKILVLLDIVPDESMLNEGVAREVINRVQRLRKEASLAPTDNIRVYYQAAQKLVKIVEEFSEFIHSTVKQPLQAYPVPSDADVIITKKLPIKQDDLEITIAWGEGGRPQQLGSGDAAPKTSKDGPSSSRCLEPAPLAKNSPPACSFVNLALCGSLKSAHGRTGLTATLLLENTSGTNGLSYASFVEQVEAVFGVRGIKVNLYLDASLTQEVKGDAPVSALAGKTVYIGCQTGLSSSAGASGSSNLAASLGRPACHYANVESKGQKGTLLLENPRGDPLGLEELQAQAATVMGVPLKKLKLSQTKDKMSAITSKELQNLSSLHGKTVYLL</sequence>
<dbReference type="PROSITE" id="PS00178">
    <property type="entry name" value="AA_TRNA_LIGASE_I"/>
    <property type="match status" value="1"/>
</dbReference>
<comment type="catalytic activity">
    <reaction evidence="14">
        <text>tRNA(Ile) + L-isoleucine + ATP = L-isoleucyl-tRNA(Ile) + AMP + diphosphate</text>
        <dbReference type="Rhea" id="RHEA:11060"/>
        <dbReference type="Rhea" id="RHEA-COMP:9666"/>
        <dbReference type="Rhea" id="RHEA-COMP:9695"/>
        <dbReference type="ChEBI" id="CHEBI:30616"/>
        <dbReference type="ChEBI" id="CHEBI:33019"/>
        <dbReference type="ChEBI" id="CHEBI:58045"/>
        <dbReference type="ChEBI" id="CHEBI:78442"/>
        <dbReference type="ChEBI" id="CHEBI:78528"/>
        <dbReference type="ChEBI" id="CHEBI:456215"/>
        <dbReference type="EC" id="6.1.1.5"/>
    </reaction>
</comment>
<dbReference type="Pfam" id="PF19302">
    <property type="entry name" value="DUF5915"/>
    <property type="match status" value="1"/>
</dbReference>
<dbReference type="GO" id="GO:0005524">
    <property type="term" value="F:ATP binding"/>
    <property type="evidence" value="ECO:0007669"/>
    <property type="project" value="UniProtKB-KW"/>
</dbReference>
<dbReference type="CDD" id="cd07961">
    <property type="entry name" value="Anticodon_Ia_Ile_ABEc"/>
    <property type="match status" value="1"/>
</dbReference>
<dbReference type="NCBIfam" id="TIGR00392">
    <property type="entry name" value="ileS"/>
    <property type="match status" value="1"/>
</dbReference>
<evidence type="ECO:0000313" key="22">
    <source>
        <dbReference type="EMBL" id="GFR74448.1"/>
    </source>
</evidence>
<evidence type="ECO:0000256" key="7">
    <source>
        <dbReference type="ARBA" id="ARBA00022598"/>
    </source>
</evidence>
<dbReference type="InterPro" id="IPR057033">
    <property type="entry name" value="Ubiquitin_IARS1"/>
</dbReference>
<evidence type="ECO:0000256" key="17">
    <source>
        <dbReference type="RuleBase" id="RU363035"/>
    </source>
</evidence>
<dbReference type="InterPro" id="IPR001412">
    <property type="entry name" value="aa-tRNA-synth_I_CS"/>
</dbReference>
<evidence type="ECO:0000256" key="4">
    <source>
        <dbReference type="ARBA" id="ARBA00013165"/>
    </source>
</evidence>
<evidence type="ECO:0000256" key="3">
    <source>
        <dbReference type="ARBA" id="ARBA00005594"/>
    </source>
</evidence>
<comment type="caution">
    <text evidence="22">The sequence shown here is derived from an EMBL/GenBank/DDBJ whole genome shotgun (WGS) entry which is preliminary data.</text>
</comment>
<keyword evidence="8 17" id="KW-0547">Nucleotide-binding</keyword>
<evidence type="ECO:0000259" key="21">
    <source>
        <dbReference type="Pfam" id="PF23567"/>
    </source>
</evidence>
<dbReference type="Gene3D" id="1.10.730.10">
    <property type="entry name" value="Isoleucyl-tRNA Synthetase, Domain 1"/>
    <property type="match status" value="1"/>
</dbReference>
<dbReference type="GO" id="GO:0002161">
    <property type="term" value="F:aminoacyl-tRNA deacylase activity"/>
    <property type="evidence" value="ECO:0007669"/>
    <property type="project" value="InterPro"/>
</dbReference>
<dbReference type="InterPro" id="IPR009080">
    <property type="entry name" value="tRNAsynth_Ia_anticodon-bd"/>
</dbReference>
<keyword evidence="23" id="KW-1185">Reference proteome</keyword>
<dbReference type="PANTHER" id="PTHR42780">
    <property type="entry name" value="SOLEUCYL-TRNA SYNTHETASE"/>
    <property type="match status" value="1"/>
</dbReference>
<evidence type="ECO:0000256" key="18">
    <source>
        <dbReference type="SAM" id="MobiDB-lite"/>
    </source>
</evidence>
<evidence type="ECO:0000256" key="14">
    <source>
        <dbReference type="ARBA" id="ARBA00048359"/>
    </source>
</evidence>
<dbReference type="FunFam" id="3.40.50.620:FF:000414">
    <property type="entry name" value="Isoleucine--tRNA ligase, cytoplasmic-like"/>
    <property type="match status" value="1"/>
</dbReference>
<evidence type="ECO:0000313" key="23">
    <source>
        <dbReference type="Proteomes" id="UP000762676"/>
    </source>
</evidence>
<gene>
    <name evidence="22" type="ORF">ElyMa_003892900</name>
</gene>
<proteinExistence type="inferred from homology"/>
<evidence type="ECO:0000256" key="16">
    <source>
        <dbReference type="ARBA" id="ARBA00069879"/>
    </source>
</evidence>
<name>A0AAV4FNZ3_9GAST</name>
<feature type="domain" description="Isoleucine--tRNA ligase cytoplasmic ubiquitin-like" evidence="21">
    <location>
        <begin position="1345"/>
        <end position="1421"/>
    </location>
</feature>
<dbReference type="Pfam" id="PF23567">
    <property type="entry name" value="Ubiquitin_IARS1"/>
    <property type="match status" value="2"/>
</dbReference>
<keyword evidence="11" id="KW-0007">Acetylation</keyword>
<dbReference type="Pfam" id="PF00133">
    <property type="entry name" value="tRNA-synt_1"/>
    <property type="match status" value="1"/>
</dbReference>
<dbReference type="EMBL" id="BMAT01007931">
    <property type="protein sequence ID" value="GFR74448.1"/>
    <property type="molecule type" value="Genomic_DNA"/>
</dbReference>
<dbReference type="SUPFAM" id="SSF52374">
    <property type="entry name" value="Nucleotidylyl transferase"/>
    <property type="match status" value="1"/>
</dbReference>
<keyword evidence="9 17" id="KW-0067">ATP-binding</keyword>
<dbReference type="GO" id="GO:0004822">
    <property type="term" value="F:isoleucine-tRNA ligase activity"/>
    <property type="evidence" value="ECO:0007669"/>
    <property type="project" value="UniProtKB-EC"/>
</dbReference>
<dbReference type="InterPro" id="IPR002300">
    <property type="entry name" value="aa-tRNA-synth_Ia"/>
</dbReference>
<dbReference type="InterPro" id="IPR009008">
    <property type="entry name" value="Val/Leu/Ile-tRNA-synth_edit"/>
</dbReference>
<dbReference type="PRINTS" id="PR00984">
    <property type="entry name" value="TRNASYNTHILE"/>
</dbReference>
<dbReference type="Proteomes" id="UP000762676">
    <property type="component" value="Unassembled WGS sequence"/>
</dbReference>
<dbReference type="InterPro" id="IPR023586">
    <property type="entry name" value="Ile-tRNA-ligase_type2"/>
</dbReference>
<dbReference type="InterPro" id="IPR033709">
    <property type="entry name" value="Anticodon_Ile_ABEc"/>
</dbReference>
<dbReference type="SUPFAM" id="SSF50677">
    <property type="entry name" value="ValRS/IleRS/LeuRS editing domain"/>
    <property type="match status" value="1"/>
</dbReference>
<dbReference type="SUPFAM" id="SSF47323">
    <property type="entry name" value="Anticodon-binding domain of a subclass of class I aminoacyl-tRNA synthetases"/>
    <property type="match status" value="1"/>
</dbReference>
<dbReference type="PANTHER" id="PTHR42780:SF1">
    <property type="entry name" value="ISOLEUCINE--TRNA LIGASE, CYTOPLASMIC"/>
    <property type="match status" value="1"/>
</dbReference>
<evidence type="ECO:0000259" key="19">
    <source>
        <dbReference type="Pfam" id="PF00133"/>
    </source>
</evidence>
<reference evidence="22 23" key="1">
    <citation type="journal article" date="2021" name="Elife">
        <title>Chloroplast acquisition without the gene transfer in kleptoplastic sea slugs, Plakobranchus ocellatus.</title>
        <authorList>
            <person name="Maeda T."/>
            <person name="Takahashi S."/>
            <person name="Yoshida T."/>
            <person name="Shimamura S."/>
            <person name="Takaki Y."/>
            <person name="Nagai Y."/>
            <person name="Toyoda A."/>
            <person name="Suzuki Y."/>
            <person name="Arimoto A."/>
            <person name="Ishii H."/>
            <person name="Satoh N."/>
            <person name="Nishiyama T."/>
            <person name="Hasebe M."/>
            <person name="Maruyama T."/>
            <person name="Minagawa J."/>
            <person name="Obokata J."/>
            <person name="Shigenobu S."/>
        </authorList>
    </citation>
    <scope>NUCLEOTIDE SEQUENCE [LARGE SCALE GENOMIC DNA]</scope>
</reference>
<dbReference type="HAMAP" id="MF_02003">
    <property type="entry name" value="Ile_tRNA_synth_type2"/>
    <property type="match status" value="1"/>
</dbReference>
<dbReference type="GO" id="GO:0017101">
    <property type="term" value="C:aminoacyl-tRNA synthetase multienzyme complex"/>
    <property type="evidence" value="ECO:0007669"/>
    <property type="project" value="UniProtKB-ARBA"/>
</dbReference>
<evidence type="ECO:0000256" key="11">
    <source>
        <dbReference type="ARBA" id="ARBA00022990"/>
    </source>
</evidence>
<dbReference type="GO" id="GO:0005829">
    <property type="term" value="C:cytosol"/>
    <property type="evidence" value="ECO:0007669"/>
    <property type="project" value="UniProtKB-SubCell"/>
</dbReference>
<evidence type="ECO:0000256" key="6">
    <source>
        <dbReference type="ARBA" id="ARBA00022553"/>
    </source>
</evidence>
<evidence type="ECO:0000256" key="12">
    <source>
        <dbReference type="ARBA" id="ARBA00023146"/>
    </source>
</evidence>
<feature type="domain" description="Methionyl/Valyl/Leucyl/Isoleucyl-tRNA synthetase anticodon-binding" evidence="20">
    <location>
        <begin position="822"/>
        <end position="976"/>
    </location>
</feature>
<dbReference type="FunFam" id="3.90.740.10:FF:000044">
    <property type="entry name" value="Isoleucine--tRNA ligase"/>
    <property type="match status" value="1"/>
</dbReference>
<dbReference type="InterPro" id="IPR013155">
    <property type="entry name" value="M/V/L/I-tRNA-synth_anticd-bd"/>
</dbReference>
<feature type="domain" description="Aminoacyl-tRNA synthetase class Ia" evidence="19">
    <location>
        <begin position="145"/>
        <end position="765"/>
    </location>
</feature>
<protein>
    <recommendedName>
        <fullName evidence="16">Isoleucine--tRNA ligase, cytoplasmic</fullName>
        <ecNumber evidence="4">6.1.1.5</ecNumber>
    </recommendedName>
    <alternativeName>
        <fullName evidence="13">Isoleucyl-tRNA synthetase</fullName>
    </alternativeName>
</protein>
<evidence type="ECO:0000256" key="15">
    <source>
        <dbReference type="ARBA" id="ARBA00063494"/>
    </source>
</evidence>
<comment type="similarity">
    <text evidence="3 17">Belongs to the class-I aminoacyl-tRNA synthetase family.</text>
</comment>
<evidence type="ECO:0000256" key="5">
    <source>
        <dbReference type="ARBA" id="ARBA00022490"/>
    </source>
</evidence>
<evidence type="ECO:0000256" key="13">
    <source>
        <dbReference type="ARBA" id="ARBA00032665"/>
    </source>
</evidence>
<comment type="function">
    <text evidence="1">Catalyzes the specific attachment of an amino acid to its cognate tRNA in a 2 step reaction: the amino acid (AA) is first activated by ATP to form AA-AMP and then transferred to the acceptor end of the tRNA.</text>
</comment>
<dbReference type="FunFam" id="1.10.730.10:FF:000004">
    <property type="entry name" value="Isoleucyl-tRNA synthetase, cytoplasmic"/>
    <property type="match status" value="1"/>
</dbReference>